<name>A0A835GAK1_SPOEX</name>
<accession>A0A835GAK1</accession>
<feature type="non-terminal residue" evidence="1">
    <location>
        <position position="1"/>
    </location>
</feature>
<evidence type="ECO:0000313" key="1">
    <source>
        <dbReference type="EMBL" id="KAF9413103.1"/>
    </source>
</evidence>
<dbReference type="EMBL" id="JACKWZ010000169">
    <property type="protein sequence ID" value="KAF9413103.1"/>
    <property type="molecule type" value="Genomic_DNA"/>
</dbReference>
<sequence>QNTTKPVIQISFFEYGAHIEGEELSFAVNGFIPPFIPIFTQNVTVSELKRAEYVSPLSTVNVVFDTESLLLTFYVKFPFLNIPFGVVGYSVKPSHSRTWNTWRRGKNNIIL</sequence>
<reference evidence="1" key="1">
    <citation type="submission" date="2020-08" db="EMBL/GenBank/DDBJ databases">
        <title>Spodoptera exigua strain:BAW_Kor-Di-RS1 Genome sequencing and assembly.</title>
        <authorList>
            <person name="Kim J."/>
            <person name="Nam H.Y."/>
            <person name="Kwon M."/>
            <person name="Choi J.H."/>
            <person name="Cho S.R."/>
            <person name="Kim G.-H."/>
        </authorList>
    </citation>
    <scope>NUCLEOTIDE SEQUENCE</scope>
    <source>
        <strain evidence="1">BAW_Kor-Di-RS1</strain>
        <tissue evidence="1">Whole-body</tissue>
    </source>
</reference>
<dbReference type="Proteomes" id="UP000648187">
    <property type="component" value="Unassembled WGS sequence"/>
</dbReference>
<gene>
    <name evidence="1" type="ORF">HW555_008545</name>
</gene>
<keyword evidence="2" id="KW-1185">Reference proteome</keyword>
<dbReference type="AlphaFoldDB" id="A0A835GAK1"/>
<comment type="caution">
    <text evidence="1">The sequence shown here is derived from an EMBL/GenBank/DDBJ whole genome shotgun (WGS) entry which is preliminary data.</text>
</comment>
<protein>
    <submittedName>
        <fullName evidence="1">Uncharacterized protein</fullName>
    </submittedName>
</protein>
<proteinExistence type="predicted"/>
<evidence type="ECO:0000313" key="2">
    <source>
        <dbReference type="Proteomes" id="UP000648187"/>
    </source>
</evidence>
<organism evidence="1 2">
    <name type="scientific">Spodoptera exigua</name>
    <name type="common">Beet armyworm</name>
    <name type="synonym">Noctua fulgens</name>
    <dbReference type="NCBI Taxonomy" id="7107"/>
    <lineage>
        <taxon>Eukaryota</taxon>
        <taxon>Metazoa</taxon>
        <taxon>Ecdysozoa</taxon>
        <taxon>Arthropoda</taxon>
        <taxon>Hexapoda</taxon>
        <taxon>Insecta</taxon>
        <taxon>Pterygota</taxon>
        <taxon>Neoptera</taxon>
        <taxon>Endopterygota</taxon>
        <taxon>Lepidoptera</taxon>
        <taxon>Glossata</taxon>
        <taxon>Ditrysia</taxon>
        <taxon>Noctuoidea</taxon>
        <taxon>Noctuidae</taxon>
        <taxon>Amphipyrinae</taxon>
        <taxon>Spodoptera</taxon>
    </lineage>
</organism>